<dbReference type="InterPro" id="IPR005656">
    <property type="entry name" value="MmgE_PrpD"/>
</dbReference>
<dbReference type="RefSeq" id="WP_076624662.1">
    <property type="nucleotide sequence ID" value="NZ_BMEW01000001.1"/>
</dbReference>
<keyword evidence="5" id="KW-1185">Reference proteome</keyword>
<evidence type="ECO:0000256" key="1">
    <source>
        <dbReference type="ARBA" id="ARBA00006174"/>
    </source>
</evidence>
<feature type="domain" description="MmgE/PrpD C-terminal" evidence="3">
    <location>
        <begin position="274"/>
        <end position="456"/>
    </location>
</feature>
<dbReference type="InterPro" id="IPR045337">
    <property type="entry name" value="MmgE_PrpD_C"/>
</dbReference>
<name>A0A1U7DA66_9RHOB</name>
<dbReference type="Proteomes" id="UP000186559">
    <property type="component" value="Chromosome"/>
</dbReference>
<evidence type="ECO:0000313" key="5">
    <source>
        <dbReference type="Proteomes" id="UP000186559"/>
    </source>
</evidence>
<dbReference type="PANTHER" id="PTHR16943:SF8">
    <property type="entry name" value="2-METHYLCITRATE DEHYDRATASE"/>
    <property type="match status" value="1"/>
</dbReference>
<comment type="similarity">
    <text evidence="1">Belongs to the PrpD family.</text>
</comment>
<dbReference type="AlphaFoldDB" id="A0A1U7DA66"/>
<accession>A0A1U7DA66</accession>
<reference evidence="4 5" key="1">
    <citation type="submission" date="2016-03" db="EMBL/GenBank/DDBJ databases">
        <title>Deep-sea bacteria in the southern Pacific.</title>
        <authorList>
            <person name="Tang K."/>
        </authorList>
    </citation>
    <scope>NUCLEOTIDE SEQUENCE [LARGE SCALE GENOMIC DNA]</scope>
    <source>
        <strain evidence="4 5">JLT2016</strain>
    </source>
</reference>
<dbReference type="EMBL" id="CP014796">
    <property type="protein sequence ID" value="APX24960.1"/>
    <property type="molecule type" value="Genomic_DNA"/>
</dbReference>
<dbReference type="Pfam" id="PF03972">
    <property type="entry name" value="MmgE_PrpD_N"/>
    <property type="match status" value="1"/>
</dbReference>
<dbReference type="PANTHER" id="PTHR16943">
    <property type="entry name" value="2-METHYLCITRATE DEHYDRATASE-RELATED"/>
    <property type="match status" value="1"/>
</dbReference>
<protein>
    <submittedName>
        <fullName evidence="4">Uncharacterized protein involved in propionate catabolism</fullName>
    </submittedName>
</protein>
<dbReference type="Gene3D" id="1.10.4100.10">
    <property type="entry name" value="2-methylcitrate dehydratase PrpD"/>
    <property type="match status" value="1"/>
</dbReference>
<dbReference type="InterPro" id="IPR042188">
    <property type="entry name" value="MmgE/PrpD_sf_2"/>
</dbReference>
<dbReference type="GO" id="GO:0016829">
    <property type="term" value="F:lyase activity"/>
    <property type="evidence" value="ECO:0007669"/>
    <property type="project" value="InterPro"/>
</dbReference>
<evidence type="ECO:0000313" key="4">
    <source>
        <dbReference type="EMBL" id="APX24960.1"/>
    </source>
</evidence>
<organism evidence="4 5">
    <name type="scientific">Salipiger profundus</name>
    <dbReference type="NCBI Taxonomy" id="1229727"/>
    <lineage>
        <taxon>Bacteria</taxon>
        <taxon>Pseudomonadati</taxon>
        <taxon>Pseudomonadota</taxon>
        <taxon>Alphaproteobacteria</taxon>
        <taxon>Rhodobacterales</taxon>
        <taxon>Roseobacteraceae</taxon>
        <taxon>Salipiger</taxon>
    </lineage>
</organism>
<sequence>MTTSERLADFAAGLRYDDLPPQVTREAKRLLLDTIGCGLGGHAVEKGQMAVAYARRMGGAPEATVLGMPGKLPAANAAFANGDLMNALDWNALLPPSHVPPYVMPGAMALAELEGRSGRDLITALVLGMEVAGRVGRSLGGLRATKGGYPLPVWGISSNQLGATAAAAHVLGLDAGKMLHALGLAAFHAPVPSHVKYNYTKEVGYAKFAPSGWMAQGGVTTATLAQMGYRGDTSFLETERGFWAMNAAPAWDEASVLDGIGSDWVFLNAAYKFWPTCGFYQSPLDALTALIDEHDIQPEEIDEIVYAIEQFASIPKYTTTEPNDHIEAAASGPYILSVAAHRIPRGPGWQARELLEHPGIRALMKKVRHEVNPRSETLRHQDIEVEGRPYLSHRPADVRIRARGQVFEKSLDFANWLSIGVEGCIPTDEGLAEKFRANAEGVLPPAQTEAVIDAVMSLEDVGDVSTMMEQLAAQELARVSA</sequence>
<dbReference type="KEGG" id="tpro:Ga0080559_TMP4164"/>
<proteinExistence type="inferred from homology"/>
<dbReference type="SUPFAM" id="SSF103378">
    <property type="entry name" value="2-methylcitrate dehydratase PrpD"/>
    <property type="match status" value="1"/>
</dbReference>
<dbReference type="InterPro" id="IPR042183">
    <property type="entry name" value="MmgE/PrpD_sf_1"/>
</dbReference>
<evidence type="ECO:0000259" key="2">
    <source>
        <dbReference type="Pfam" id="PF03972"/>
    </source>
</evidence>
<dbReference type="InterPro" id="IPR045336">
    <property type="entry name" value="MmgE_PrpD_N"/>
</dbReference>
<dbReference type="STRING" id="1229727.Ga0080559_TMP4164"/>
<dbReference type="InterPro" id="IPR036148">
    <property type="entry name" value="MmgE/PrpD_sf"/>
</dbReference>
<evidence type="ECO:0000259" key="3">
    <source>
        <dbReference type="Pfam" id="PF19305"/>
    </source>
</evidence>
<dbReference type="Gene3D" id="3.30.1330.120">
    <property type="entry name" value="2-methylcitrate dehydratase PrpD"/>
    <property type="match status" value="1"/>
</dbReference>
<gene>
    <name evidence="4" type="ORF">Ga0080559_TMP4164</name>
</gene>
<dbReference type="Pfam" id="PF19305">
    <property type="entry name" value="MmgE_PrpD_C"/>
    <property type="match status" value="1"/>
</dbReference>
<feature type="domain" description="MmgE/PrpD N-terminal" evidence="2">
    <location>
        <begin position="5"/>
        <end position="245"/>
    </location>
</feature>